<reference evidence="8 9" key="1">
    <citation type="submission" date="2018-03" db="EMBL/GenBank/DDBJ databases">
        <title>Complete genome sequence of Thauera aromatica, a model organism for studying aromatic compound degradation under denitrifying conditions.</title>
        <authorList>
            <person name="Lo H.-Y."/>
            <person name="Goris T."/>
            <person name="Boll M."/>
            <person name="Mueller J.A."/>
        </authorList>
    </citation>
    <scope>NUCLEOTIDE SEQUENCE [LARGE SCALE GENOMIC DNA]</scope>
    <source>
        <strain evidence="8 9">K172</strain>
    </source>
</reference>
<dbReference type="EMBL" id="CP028339">
    <property type="protein sequence ID" value="AVR89154.1"/>
    <property type="molecule type" value="Genomic_DNA"/>
</dbReference>
<name>A0A2R4BPK8_THAAR</name>
<dbReference type="Proteomes" id="UP000241885">
    <property type="component" value="Chromosome"/>
</dbReference>
<dbReference type="OrthoDB" id="9770779at2"/>
<comment type="subcellular location">
    <subcellularLocation>
        <location evidence="1">Cell membrane</location>
        <topology evidence="1">Multi-pass membrane protein</topology>
    </subcellularLocation>
</comment>
<keyword evidence="4 7" id="KW-0812">Transmembrane</keyword>
<feature type="transmembrane region" description="Helical" evidence="7">
    <location>
        <begin position="93"/>
        <end position="116"/>
    </location>
</feature>
<dbReference type="Pfam" id="PF03916">
    <property type="entry name" value="NrfD"/>
    <property type="match status" value="1"/>
</dbReference>
<dbReference type="Gene3D" id="1.20.1630.10">
    <property type="entry name" value="Formate dehydrogenase/DMSO reductase domain"/>
    <property type="match status" value="1"/>
</dbReference>
<evidence type="ECO:0000256" key="3">
    <source>
        <dbReference type="ARBA" id="ARBA00022475"/>
    </source>
</evidence>
<evidence type="ECO:0000256" key="2">
    <source>
        <dbReference type="ARBA" id="ARBA00008929"/>
    </source>
</evidence>
<protein>
    <submittedName>
        <fullName evidence="8">Tetrathionate reductase subunit C</fullName>
    </submittedName>
</protein>
<keyword evidence="5 7" id="KW-1133">Transmembrane helix</keyword>
<feature type="transmembrane region" description="Helical" evidence="7">
    <location>
        <begin position="328"/>
        <end position="352"/>
    </location>
</feature>
<evidence type="ECO:0000256" key="6">
    <source>
        <dbReference type="ARBA" id="ARBA00023136"/>
    </source>
</evidence>
<keyword evidence="9" id="KW-1185">Reference proteome</keyword>
<evidence type="ECO:0000256" key="1">
    <source>
        <dbReference type="ARBA" id="ARBA00004651"/>
    </source>
</evidence>
<feature type="transmembrane region" description="Helical" evidence="7">
    <location>
        <begin position="55"/>
        <end position="73"/>
    </location>
</feature>
<dbReference type="RefSeq" id="WP_107221303.1">
    <property type="nucleotide sequence ID" value="NZ_CP028339.1"/>
</dbReference>
<feature type="transmembrane region" description="Helical" evidence="7">
    <location>
        <begin position="188"/>
        <end position="206"/>
    </location>
</feature>
<evidence type="ECO:0000313" key="8">
    <source>
        <dbReference type="EMBL" id="AVR89154.1"/>
    </source>
</evidence>
<dbReference type="AlphaFoldDB" id="A0A2R4BPK8"/>
<feature type="transmembrane region" description="Helical" evidence="7">
    <location>
        <begin position="20"/>
        <end position="43"/>
    </location>
</feature>
<gene>
    <name evidence="8" type="ORF">Tharo_2256</name>
</gene>
<feature type="transmembrane region" description="Helical" evidence="7">
    <location>
        <begin position="218"/>
        <end position="238"/>
    </location>
</feature>
<keyword evidence="3" id="KW-1003">Cell membrane</keyword>
<comment type="similarity">
    <text evidence="2">Belongs to the NrfD family.</text>
</comment>
<feature type="transmembrane region" description="Helical" evidence="7">
    <location>
        <begin position="286"/>
        <end position="308"/>
    </location>
</feature>
<evidence type="ECO:0000256" key="7">
    <source>
        <dbReference type="SAM" id="Phobius"/>
    </source>
</evidence>
<sequence>MNPNIVETINVAREVAWLPWAVQYFFLIGLSYGAFLLSLPGIVFRRPGWAGISRLALLGALVCGLAAPVALLADLHQPGRFWHFYAYFTPTSWMSWGAFFIPVYLGGLLMYAWLAFRPELARHAASGGKLAGLAGVLAYGGHDSRGALKAAALLAFVGAALVALYTGAEVAVVQARPLWNTPLLPLQFFITAFAGAVGLALLFNRFGPKDEAAKGRMARVLAATQVVALAVGALWLALGLSGVSPVHAQALAEVGPSANWQLSAAWAVAATVLTLVLAWKRPGSGLVIGLLALHSAWMMRWSIFIGGQEVPKTGAGYYTYSLPLGPEGLMGIVGTAGLWIFLFVLITTLLPLDRLAAGNTDKAAA</sequence>
<evidence type="ECO:0000256" key="4">
    <source>
        <dbReference type="ARBA" id="ARBA00022692"/>
    </source>
</evidence>
<dbReference type="InterPro" id="IPR005614">
    <property type="entry name" value="NrfD-like"/>
</dbReference>
<proteinExistence type="inferred from homology"/>
<feature type="transmembrane region" description="Helical" evidence="7">
    <location>
        <begin position="258"/>
        <end position="279"/>
    </location>
</feature>
<dbReference type="PANTHER" id="PTHR34856">
    <property type="entry name" value="PROTEIN NRFD"/>
    <property type="match status" value="1"/>
</dbReference>
<feature type="transmembrane region" description="Helical" evidence="7">
    <location>
        <begin position="150"/>
        <end position="168"/>
    </location>
</feature>
<dbReference type="PANTHER" id="PTHR34856:SF2">
    <property type="entry name" value="PROTEIN NRFD"/>
    <property type="match status" value="1"/>
</dbReference>
<keyword evidence="6 7" id="KW-0472">Membrane</keyword>
<dbReference type="InterPro" id="IPR052049">
    <property type="entry name" value="Electron_transfer_protein"/>
</dbReference>
<organism evidence="8 9">
    <name type="scientific">Thauera aromatica K172</name>
    <dbReference type="NCBI Taxonomy" id="44139"/>
    <lineage>
        <taxon>Bacteria</taxon>
        <taxon>Pseudomonadati</taxon>
        <taxon>Pseudomonadota</taxon>
        <taxon>Betaproteobacteria</taxon>
        <taxon>Rhodocyclales</taxon>
        <taxon>Zoogloeaceae</taxon>
        <taxon>Thauera</taxon>
    </lineage>
</organism>
<dbReference type="KEGG" id="tak:Tharo_2256"/>
<evidence type="ECO:0000313" key="9">
    <source>
        <dbReference type="Proteomes" id="UP000241885"/>
    </source>
</evidence>
<accession>A0A2R4BPK8</accession>
<dbReference type="GO" id="GO:0005886">
    <property type="term" value="C:plasma membrane"/>
    <property type="evidence" value="ECO:0007669"/>
    <property type="project" value="UniProtKB-SubCell"/>
</dbReference>
<evidence type="ECO:0000256" key="5">
    <source>
        <dbReference type="ARBA" id="ARBA00022989"/>
    </source>
</evidence>